<protein>
    <submittedName>
        <fullName evidence="12">C-type cytochrome</fullName>
    </submittedName>
</protein>
<dbReference type="Pfam" id="PF00034">
    <property type="entry name" value="Cytochrom_C"/>
    <property type="match status" value="1"/>
</dbReference>
<keyword evidence="6" id="KW-0249">Electron transport</keyword>
<keyword evidence="7 9" id="KW-0408">Iron</keyword>
<dbReference type="AlphaFoldDB" id="A0A7Y6NMK2"/>
<dbReference type="GO" id="GO:0009055">
    <property type="term" value="F:electron transfer activity"/>
    <property type="evidence" value="ECO:0007669"/>
    <property type="project" value="InterPro"/>
</dbReference>
<feature type="domain" description="Cytochrome c" evidence="11">
    <location>
        <begin position="104"/>
        <end position="215"/>
    </location>
</feature>
<dbReference type="PANTHER" id="PTHR33751:SF9">
    <property type="entry name" value="CYTOCHROME C4"/>
    <property type="match status" value="1"/>
</dbReference>
<feature type="binding site" description="covalent" evidence="8">
    <location>
        <position position="146"/>
    </location>
    <ligand>
        <name>heme c</name>
        <dbReference type="ChEBI" id="CHEBI:61717"/>
        <label>2</label>
    </ligand>
</feature>
<evidence type="ECO:0000256" key="4">
    <source>
        <dbReference type="ARBA" id="ARBA00022723"/>
    </source>
</evidence>
<dbReference type="PIRSF" id="PIRSF000005">
    <property type="entry name" value="Cytochrome_c4"/>
    <property type="match status" value="1"/>
</dbReference>
<keyword evidence="10" id="KW-0732">Signal</keyword>
<dbReference type="GO" id="GO:0005506">
    <property type="term" value="F:iron ion binding"/>
    <property type="evidence" value="ECO:0007669"/>
    <property type="project" value="InterPro"/>
</dbReference>
<proteinExistence type="predicted"/>
<comment type="PTM">
    <text evidence="8">Binds 2 heme c groups covalently per subunit.</text>
</comment>
<evidence type="ECO:0000259" key="11">
    <source>
        <dbReference type="PROSITE" id="PS51007"/>
    </source>
</evidence>
<feature type="binding site" description="axial binding residue" evidence="9">
    <location>
        <position position="192"/>
    </location>
    <ligand>
        <name>heme c</name>
        <dbReference type="ChEBI" id="CHEBI:61717"/>
        <label>2</label>
    </ligand>
    <ligandPart>
        <name>Fe</name>
        <dbReference type="ChEBI" id="CHEBI:18248"/>
    </ligandPart>
</feature>
<evidence type="ECO:0000256" key="6">
    <source>
        <dbReference type="ARBA" id="ARBA00022982"/>
    </source>
</evidence>
<evidence type="ECO:0000256" key="10">
    <source>
        <dbReference type="SAM" id="SignalP"/>
    </source>
</evidence>
<feature type="chain" id="PRO_5031341215" evidence="10">
    <location>
        <begin position="24"/>
        <end position="227"/>
    </location>
</feature>
<dbReference type="InterPro" id="IPR050597">
    <property type="entry name" value="Cytochrome_c_Oxidase_Subunit"/>
</dbReference>
<evidence type="ECO:0000256" key="1">
    <source>
        <dbReference type="ARBA" id="ARBA00004418"/>
    </source>
</evidence>
<dbReference type="Proteomes" id="UP000529637">
    <property type="component" value="Unassembled WGS sequence"/>
</dbReference>
<reference evidence="12 13" key="1">
    <citation type="submission" date="2020-06" db="EMBL/GenBank/DDBJ databases">
        <title>Schlegella sp. ID0723 isolated from air conditioner.</title>
        <authorList>
            <person name="Kim D.Y."/>
            <person name="Kim D.-U."/>
        </authorList>
    </citation>
    <scope>NUCLEOTIDE SEQUENCE [LARGE SCALE GENOMIC DNA]</scope>
    <source>
        <strain evidence="12 13">ID0723</strain>
    </source>
</reference>
<dbReference type="GO" id="GO:0020037">
    <property type="term" value="F:heme binding"/>
    <property type="evidence" value="ECO:0007669"/>
    <property type="project" value="InterPro"/>
</dbReference>
<dbReference type="InterPro" id="IPR024167">
    <property type="entry name" value="Cytochrome_c4-like"/>
</dbReference>
<dbReference type="Gene3D" id="1.10.760.10">
    <property type="entry name" value="Cytochrome c-like domain"/>
    <property type="match status" value="2"/>
</dbReference>
<evidence type="ECO:0000256" key="8">
    <source>
        <dbReference type="PIRSR" id="PIRSR000005-1"/>
    </source>
</evidence>
<keyword evidence="5" id="KW-0574">Periplasm</keyword>
<feature type="binding site" description="axial binding residue" evidence="9">
    <location>
        <position position="51"/>
    </location>
    <ligand>
        <name>heme c</name>
        <dbReference type="ChEBI" id="CHEBI:61717"/>
        <label>1</label>
    </ligand>
    <ligandPart>
        <name>Fe</name>
        <dbReference type="ChEBI" id="CHEBI:18248"/>
    </ligandPart>
</feature>
<sequence>MKTLVSFSLAALVATGIASTATAQQPPVQQPNVSPTTVPVSTQIAMCTGCHNIPGYQASFPEVHKVPMIAGQSAKYIANSLMAYRKGERKHPTMRSVAVTMSDADINAVADYYSKLGQAEPAPAKPEHTPPANVAALLQKANCASCHGENFSKPIDPSYPKLAGQYADYLYVALKSYQIDNNPHIGRGNAIMQGMARPYTRAELRVLANYLASLPGELRLIEQSRFR</sequence>
<evidence type="ECO:0000256" key="3">
    <source>
        <dbReference type="ARBA" id="ARBA00022617"/>
    </source>
</evidence>
<evidence type="ECO:0000256" key="2">
    <source>
        <dbReference type="ARBA" id="ARBA00022448"/>
    </source>
</evidence>
<feature type="signal peptide" evidence="10">
    <location>
        <begin position="1"/>
        <end position="23"/>
    </location>
</feature>
<dbReference type="PANTHER" id="PTHR33751">
    <property type="entry name" value="CBB3-TYPE CYTOCHROME C OXIDASE SUBUNIT FIXP"/>
    <property type="match status" value="1"/>
</dbReference>
<name>A0A7Y6NMK2_9BURK</name>
<evidence type="ECO:0000313" key="13">
    <source>
        <dbReference type="Proteomes" id="UP000529637"/>
    </source>
</evidence>
<keyword evidence="13" id="KW-1185">Reference proteome</keyword>
<dbReference type="RefSeq" id="WP_176068508.1">
    <property type="nucleotide sequence ID" value="NZ_JABWMJ010000003.1"/>
</dbReference>
<gene>
    <name evidence="12" type="ORF">HQN59_09125</name>
</gene>
<accession>A0A7Y6NMK2</accession>
<feature type="binding site" description="axial binding residue" evidence="9">
    <location>
        <position position="94"/>
    </location>
    <ligand>
        <name>heme c</name>
        <dbReference type="ChEBI" id="CHEBI:61717"/>
        <label>1</label>
    </ligand>
    <ligandPart>
        <name>Fe</name>
        <dbReference type="ChEBI" id="CHEBI:18248"/>
    </ligandPart>
</feature>
<feature type="binding site" description="covalent" evidence="8">
    <location>
        <position position="143"/>
    </location>
    <ligand>
        <name>heme c</name>
        <dbReference type="ChEBI" id="CHEBI:61717"/>
        <label>2</label>
    </ligand>
</feature>
<organism evidence="12 13">
    <name type="scientific">Piscinibacter koreensis</name>
    <dbReference type="NCBI Taxonomy" id="2742824"/>
    <lineage>
        <taxon>Bacteria</taxon>
        <taxon>Pseudomonadati</taxon>
        <taxon>Pseudomonadota</taxon>
        <taxon>Betaproteobacteria</taxon>
        <taxon>Burkholderiales</taxon>
        <taxon>Sphaerotilaceae</taxon>
        <taxon>Piscinibacter</taxon>
    </lineage>
</organism>
<keyword evidence="4 9" id="KW-0479">Metal-binding</keyword>
<keyword evidence="2" id="KW-0813">Transport</keyword>
<feature type="binding site" description="axial binding residue" evidence="9">
    <location>
        <position position="147"/>
    </location>
    <ligand>
        <name>heme c</name>
        <dbReference type="ChEBI" id="CHEBI:61717"/>
        <label>2</label>
    </ligand>
    <ligandPart>
        <name>Fe</name>
        <dbReference type="ChEBI" id="CHEBI:18248"/>
    </ligandPart>
</feature>
<dbReference type="GO" id="GO:0042597">
    <property type="term" value="C:periplasmic space"/>
    <property type="evidence" value="ECO:0007669"/>
    <property type="project" value="UniProtKB-SubCell"/>
</dbReference>
<feature type="binding site" description="covalent" evidence="8">
    <location>
        <position position="47"/>
    </location>
    <ligand>
        <name>heme c</name>
        <dbReference type="ChEBI" id="CHEBI:61717"/>
        <label>1</label>
    </ligand>
</feature>
<dbReference type="SUPFAM" id="SSF46626">
    <property type="entry name" value="Cytochrome c"/>
    <property type="match status" value="2"/>
</dbReference>
<dbReference type="PROSITE" id="PS51007">
    <property type="entry name" value="CYTC"/>
    <property type="match status" value="1"/>
</dbReference>
<keyword evidence="3 8" id="KW-0349">Heme</keyword>
<evidence type="ECO:0000256" key="7">
    <source>
        <dbReference type="ARBA" id="ARBA00023004"/>
    </source>
</evidence>
<dbReference type="EMBL" id="JABWMJ010000003">
    <property type="protein sequence ID" value="NUZ05925.1"/>
    <property type="molecule type" value="Genomic_DNA"/>
</dbReference>
<evidence type="ECO:0000256" key="5">
    <source>
        <dbReference type="ARBA" id="ARBA00022764"/>
    </source>
</evidence>
<dbReference type="InterPro" id="IPR009056">
    <property type="entry name" value="Cyt_c-like_dom"/>
</dbReference>
<evidence type="ECO:0000313" key="12">
    <source>
        <dbReference type="EMBL" id="NUZ05925.1"/>
    </source>
</evidence>
<evidence type="ECO:0000256" key="9">
    <source>
        <dbReference type="PIRSR" id="PIRSR000005-2"/>
    </source>
</evidence>
<feature type="binding site" description="covalent" evidence="8">
    <location>
        <position position="50"/>
    </location>
    <ligand>
        <name>heme c</name>
        <dbReference type="ChEBI" id="CHEBI:61717"/>
        <label>1</label>
    </ligand>
</feature>
<dbReference type="InterPro" id="IPR036909">
    <property type="entry name" value="Cyt_c-like_dom_sf"/>
</dbReference>
<comment type="subcellular location">
    <subcellularLocation>
        <location evidence="1">Periplasm</location>
    </subcellularLocation>
</comment>
<comment type="caution">
    <text evidence="12">The sequence shown here is derived from an EMBL/GenBank/DDBJ whole genome shotgun (WGS) entry which is preliminary data.</text>
</comment>